<sequence>MSPVPIGYHGVWQRTLLRLADGTEDTTTQVYWLQSAHLHADLRIPDPRPSLPLERVRQAGFAGITEASEHRCQWHRAIDFHPDSGTDIGNMHFVSADEVHETALDGSYLEIWKRLPDSIGPVEESWLHSADDSGRRACVLRAGDYFMFAADRPLRLNGRLSLQHYLQHESTRDVELLLGCELTFGRIQGGGQPWQILYSSLPASSGGLFAVPADAQVWDELPVAWLGIYPPENGWCRAPLPRLQDLNMEILA</sequence>
<reference evidence="1" key="1">
    <citation type="journal article" date="2015" name="Nature">
        <title>Complex archaea that bridge the gap between prokaryotes and eukaryotes.</title>
        <authorList>
            <person name="Spang A."/>
            <person name="Saw J.H."/>
            <person name="Jorgensen S.L."/>
            <person name="Zaremba-Niedzwiedzka K."/>
            <person name="Martijn J."/>
            <person name="Lind A.E."/>
            <person name="van Eijk R."/>
            <person name="Schleper C."/>
            <person name="Guy L."/>
            <person name="Ettema T.J."/>
        </authorList>
    </citation>
    <scope>NUCLEOTIDE SEQUENCE</scope>
</reference>
<proteinExistence type="predicted"/>
<dbReference type="AlphaFoldDB" id="A0A0F9SPI0"/>
<protein>
    <submittedName>
        <fullName evidence="1">Uncharacterized protein</fullName>
    </submittedName>
</protein>
<comment type="caution">
    <text evidence="1">The sequence shown here is derived from an EMBL/GenBank/DDBJ whole genome shotgun (WGS) entry which is preliminary data.</text>
</comment>
<gene>
    <name evidence="1" type="ORF">LCGC14_0426160</name>
</gene>
<dbReference type="EMBL" id="LAZR01000394">
    <property type="protein sequence ID" value="KKN70925.1"/>
    <property type="molecule type" value="Genomic_DNA"/>
</dbReference>
<accession>A0A0F9SPI0</accession>
<evidence type="ECO:0000313" key="1">
    <source>
        <dbReference type="EMBL" id="KKN70925.1"/>
    </source>
</evidence>
<name>A0A0F9SPI0_9ZZZZ</name>
<organism evidence="1">
    <name type="scientific">marine sediment metagenome</name>
    <dbReference type="NCBI Taxonomy" id="412755"/>
    <lineage>
        <taxon>unclassified sequences</taxon>
        <taxon>metagenomes</taxon>
        <taxon>ecological metagenomes</taxon>
    </lineage>
</organism>